<evidence type="ECO:0000256" key="3">
    <source>
        <dbReference type="ARBA" id="ARBA00022806"/>
    </source>
</evidence>
<evidence type="ECO:0000259" key="9">
    <source>
        <dbReference type="PROSITE" id="PS51195"/>
    </source>
</evidence>
<dbReference type="OrthoDB" id="10256233at2759"/>
<keyword evidence="2" id="KW-0378">Hydrolase</keyword>
<keyword evidence="1" id="KW-0547">Nucleotide-binding</keyword>
<dbReference type="InterPro" id="IPR011545">
    <property type="entry name" value="DEAD/DEAH_box_helicase_dom"/>
</dbReference>
<dbReference type="CDD" id="cd00268">
    <property type="entry name" value="DEADc"/>
    <property type="match status" value="1"/>
</dbReference>
<evidence type="ECO:0000256" key="6">
    <source>
        <dbReference type="SAM" id="MobiDB-lite"/>
    </source>
</evidence>
<dbReference type="Pfam" id="PF00271">
    <property type="entry name" value="Helicase_C"/>
    <property type="match status" value="1"/>
</dbReference>
<dbReference type="GO" id="GO:0003724">
    <property type="term" value="F:RNA helicase activity"/>
    <property type="evidence" value="ECO:0007669"/>
    <property type="project" value="InterPro"/>
</dbReference>
<dbReference type="GO" id="GO:0005524">
    <property type="term" value="F:ATP binding"/>
    <property type="evidence" value="ECO:0007669"/>
    <property type="project" value="UniProtKB-KW"/>
</dbReference>
<evidence type="ECO:0000256" key="5">
    <source>
        <dbReference type="PROSITE-ProRule" id="PRU00552"/>
    </source>
</evidence>
<feature type="domain" description="DEAD-box RNA helicase Q" evidence="9">
    <location>
        <begin position="174"/>
        <end position="202"/>
    </location>
</feature>
<dbReference type="SUPFAM" id="SSF52540">
    <property type="entry name" value="P-loop containing nucleoside triphosphate hydrolases"/>
    <property type="match status" value="1"/>
</dbReference>
<dbReference type="SMART" id="SM00490">
    <property type="entry name" value="HELICc"/>
    <property type="match status" value="1"/>
</dbReference>
<dbReference type="Gene3D" id="3.40.50.300">
    <property type="entry name" value="P-loop containing nucleotide triphosphate hydrolases"/>
    <property type="match status" value="2"/>
</dbReference>
<dbReference type="InterPro" id="IPR014014">
    <property type="entry name" value="RNA_helicase_DEAD_Q_motif"/>
</dbReference>
<dbReference type="AlphaFoldDB" id="A0A388KIM9"/>
<evidence type="ECO:0000256" key="4">
    <source>
        <dbReference type="ARBA" id="ARBA00022840"/>
    </source>
</evidence>
<feature type="domain" description="Helicase C-terminal" evidence="8">
    <location>
        <begin position="431"/>
        <end position="596"/>
    </location>
</feature>
<evidence type="ECO:0000259" key="7">
    <source>
        <dbReference type="PROSITE" id="PS51192"/>
    </source>
</evidence>
<dbReference type="SMART" id="SM00487">
    <property type="entry name" value="DEXDc"/>
    <property type="match status" value="1"/>
</dbReference>
<comment type="caution">
    <text evidence="10">The sequence shown here is derived from an EMBL/GenBank/DDBJ whole genome shotgun (WGS) entry which is preliminary data.</text>
</comment>
<reference evidence="10 11" key="1">
    <citation type="journal article" date="2018" name="Cell">
        <title>The Chara Genome: Secondary Complexity and Implications for Plant Terrestrialization.</title>
        <authorList>
            <person name="Nishiyama T."/>
            <person name="Sakayama H."/>
            <person name="Vries J.D."/>
            <person name="Buschmann H."/>
            <person name="Saint-Marcoux D."/>
            <person name="Ullrich K.K."/>
            <person name="Haas F.B."/>
            <person name="Vanderstraeten L."/>
            <person name="Becker D."/>
            <person name="Lang D."/>
            <person name="Vosolsobe S."/>
            <person name="Rombauts S."/>
            <person name="Wilhelmsson P.K.I."/>
            <person name="Janitza P."/>
            <person name="Kern R."/>
            <person name="Heyl A."/>
            <person name="Rumpler F."/>
            <person name="Villalobos L.I.A.C."/>
            <person name="Clay J.M."/>
            <person name="Skokan R."/>
            <person name="Toyoda A."/>
            <person name="Suzuki Y."/>
            <person name="Kagoshima H."/>
            <person name="Schijlen E."/>
            <person name="Tajeshwar N."/>
            <person name="Catarino B."/>
            <person name="Hetherington A.J."/>
            <person name="Saltykova A."/>
            <person name="Bonnot C."/>
            <person name="Breuninger H."/>
            <person name="Symeonidi A."/>
            <person name="Radhakrishnan G.V."/>
            <person name="Van Nieuwerburgh F."/>
            <person name="Deforce D."/>
            <person name="Chang C."/>
            <person name="Karol K.G."/>
            <person name="Hedrich R."/>
            <person name="Ulvskov P."/>
            <person name="Glockner G."/>
            <person name="Delwiche C.F."/>
            <person name="Petrasek J."/>
            <person name="Van de Peer Y."/>
            <person name="Friml J."/>
            <person name="Beilby M."/>
            <person name="Dolan L."/>
            <person name="Kohara Y."/>
            <person name="Sugano S."/>
            <person name="Fujiyama A."/>
            <person name="Delaux P.-M."/>
            <person name="Quint M."/>
            <person name="TheiBen G."/>
            <person name="Hagemann M."/>
            <person name="Harholt J."/>
            <person name="Dunand C."/>
            <person name="Zachgo S."/>
            <person name="Langdale J."/>
            <person name="Maumus F."/>
            <person name="Straeten D.V.D."/>
            <person name="Gould S.B."/>
            <person name="Rensing S.A."/>
        </authorList>
    </citation>
    <scope>NUCLEOTIDE SEQUENCE [LARGE SCALE GENOMIC DNA]</scope>
    <source>
        <strain evidence="10 11">S276</strain>
    </source>
</reference>
<dbReference type="PROSITE" id="PS51194">
    <property type="entry name" value="HELICASE_CTER"/>
    <property type="match status" value="1"/>
</dbReference>
<evidence type="ECO:0000256" key="2">
    <source>
        <dbReference type="ARBA" id="ARBA00022801"/>
    </source>
</evidence>
<feature type="domain" description="Helicase ATP-binding" evidence="7">
    <location>
        <begin position="205"/>
        <end position="403"/>
    </location>
</feature>
<protein>
    <recommendedName>
        <fullName evidence="12">RNA helicase</fullName>
    </recommendedName>
</protein>
<evidence type="ECO:0000313" key="11">
    <source>
        <dbReference type="Proteomes" id="UP000265515"/>
    </source>
</evidence>
<dbReference type="STRING" id="69332.A0A388KIM9"/>
<dbReference type="PANTHER" id="PTHR47960">
    <property type="entry name" value="DEAD-BOX ATP-DEPENDENT RNA HELICASE 50"/>
    <property type="match status" value="1"/>
</dbReference>
<feature type="region of interest" description="Disordered" evidence="6">
    <location>
        <begin position="587"/>
        <end position="680"/>
    </location>
</feature>
<evidence type="ECO:0000259" key="8">
    <source>
        <dbReference type="PROSITE" id="PS51194"/>
    </source>
</evidence>
<dbReference type="PROSITE" id="PS51195">
    <property type="entry name" value="Q_MOTIF"/>
    <property type="match status" value="1"/>
</dbReference>
<proteinExistence type="predicted"/>
<dbReference type="GO" id="GO:0003676">
    <property type="term" value="F:nucleic acid binding"/>
    <property type="evidence" value="ECO:0007669"/>
    <property type="project" value="InterPro"/>
</dbReference>
<feature type="compositionally biased region" description="Basic and acidic residues" evidence="6">
    <location>
        <begin position="589"/>
        <end position="608"/>
    </location>
</feature>
<feature type="region of interest" description="Disordered" evidence="6">
    <location>
        <begin position="101"/>
        <end position="164"/>
    </location>
</feature>
<organism evidence="10 11">
    <name type="scientific">Chara braunii</name>
    <name type="common">Braun's stonewort</name>
    <dbReference type="NCBI Taxonomy" id="69332"/>
    <lineage>
        <taxon>Eukaryota</taxon>
        <taxon>Viridiplantae</taxon>
        <taxon>Streptophyta</taxon>
        <taxon>Charophyceae</taxon>
        <taxon>Charales</taxon>
        <taxon>Characeae</taxon>
        <taxon>Chara</taxon>
    </lineage>
</organism>
<sequence>MAFGGITSPSRLAAVKLSLCHLSERSCCFRCRNVESGSPFFPGMRFFWPRSGGISTEARPALSGSRLIPAELTGHKERHAKSVSRRRLARLRSIVGGAEATTTTVKGAEPRVSSSSSSSSSPLDVLRLKVLEKQQEQQQSGSHSSALRDLSSSPSSLSSSSSSSVASKTASSIAGFKALGLRDELMGAISEMGLGSPTEIQALGIPPILAGEDVLIASHTGSGKTLAYLLPLIHKLRADEERTGKMARPRRPRAVVLGPTRELTEQVLHVAKSLSHHARFRSAMIGGGCRPKPQEDTLNSSLDLVIGTPGRLLMHVENGHLSYGDIKYVVLDEADTMFDRGFGPEVRKFLRPLRKRSAMAAAREGEEEREAAGSSFQCVLVTATLTKAVQRLIDEEFPGIQHVHTSTLHKRVAGSRHDFLPVSGDENKLEVLSQVLEPAVARNQRLMVFCNTLGSCRAAEHFLRETGIDTVCYHGEVPAEERVANLERFRGTSGTTGSSWERAAGVGGSSSVPVLVCTDLAARGLDLVVDHVVMFDFPRTPVDYLHRTGRTARMGAKGRITSLVTRRDQLLAREIEAAVKCGSSMENLTSDKNKLSAMKKREAEEQRKVKLRGKLKKGEKKGDRQFAGKKWPSKPPLGTAAAGRGKSPAAGKIAVESSRTRTSVQGRRGLPKNKPSAFIPKGTKGAARLALQRGHVVPGKLRAKDTTRRRRS</sequence>
<keyword evidence="11" id="KW-1185">Reference proteome</keyword>
<gene>
    <name evidence="10" type="ORF">CBR_g4737</name>
</gene>
<dbReference type="PROSITE" id="PS51192">
    <property type="entry name" value="HELICASE_ATP_BIND_1"/>
    <property type="match status" value="1"/>
</dbReference>
<keyword evidence="3" id="KW-0347">Helicase</keyword>
<evidence type="ECO:0000313" key="10">
    <source>
        <dbReference type="EMBL" id="GBG69910.1"/>
    </source>
</evidence>
<feature type="compositionally biased region" description="Basic and acidic residues" evidence="6">
    <location>
        <begin position="126"/>
        <end position="135"/>
    </location>
</feature>
<dbReference type="Gramene" id="GBG69910">
    <property type="protein sequence ID" value="GBG69910"/>
    <property type="gene ID" value="CBR_g4737"/>
</dbReference>
<feature type="short sequence motif" description="Q motif" evidence="5">
    <location>
        <begin position="174"/>
        <end position="202"/>
    </location>
</feature>
<dbReference type="InterPro" id="IPR014001">
    <property type="entry name" value="Helicase_ATP-bd"/>
</dbReference>
<dbReference type="GO" id="GO:0016787">
    <property type="term" value="F:hydrolase activity"/>
    <property type="evidence" value="ECO:0007669"/>
    <property type="project" value="UniProtKB-KW"/>
</dbReference>
<dbReference type="Proteomes" id="UP000265515">
    <property type="component" value="Unassembled WGS sequence"/>
</dbReference>
<dbReference type="InterPro" id="IPR027417">
    <property type="entry name" value="P-loop_NTPase"/>
</dbReference>
<dbReference type="EMBL" id="BFEA01000122">
    <property type="protein sequence ID" value="GBG69910.1"/>
    <property type="molecule type" value="Genomic_DNA"/>
</dbReference>
<dbReference type="InterPro" id="IPR001650">
    <property type="entry name" value="Helicase_C-like"/>
</dbReference>
<evidence type="ECO:0000256" key="1">
    <source>
        <dbReference type="ARBA" id="ARBA00022741"/>
    </source>
</evidence>
<accession>A0A388KIM9</accession>
<name>A0A388KIM9_CHABU</name>
<feature type="compositionally biased region" description="Low complexity" evidence="6">
    <location>
        <begin position="136"/>
        <end position="164"/>
    </location>
</feature>
<dbReference type="InterPro" id="IPR044742">
    <property type="entry name" value="DEAD/DEAH_RhlB"/>
</dbReference>
<evidence type="ECO:0008006" key="12">
    <source>
        <dbReference type="Google" id="ProtNLM"/>
    </source>
</evidence>
<feature type="compositionally biased region" description="Basic residues" evidence="6">
    <location>
        <begin position="609"/>
        <end position="619"/>
    </location>
</feature>
<dbReference type="Pfam" id="PF00270">
    <property type="entry name" value="DEAD"/>
    <property type="match status" value="1"/>
</dbReference>
<keyword evidence="4" id="KW-0067">ATP-binding</keyword>
<dbReference type="CDD" id="cd18787">
    <property type="entry name" value="SF2_C_DEAD"/>
    <property type="match status" value="1"/>
</dbReference>